<name>A0AA96VTW0_9STRE</name>
<reference evidence="1" key="1">
    <citation type="submission" date="2023-02" db="EMBL/GenBank/DDBJ databases">
        <title>Streptococcus sp. Genome Sequencing and Assembly.</title>
        <authorList>
            <person name="Shore S.M."/>
            <person name="Nicholson T.L."/>
        </authorList>
    </citation>
    <scope>NUCLEOTIDE SEQUENCE</scope>
    <source>
        <strain evidence="1">29887</strain>
    </source>
</reference>
<gene>
    <name evidence="1" type="ORF">PW252_00670</name>
</gene>
<sequence length="125" mass="15186">MYQVIKLYGDYEPWWFLDGWEEDIVSKDVFSRYEDAYTAFQKEWVRLSEKFPKKQSKNGTLVAFWDESDQHWCEECDEYLQRYHSLMLVEAKENLPAGFVKSQTPPRLRTCRLKQDKCMNHEEKD</sequence>
<accession>A0AA96VTW0</accession>
<dbReference type="RefSeq" id="WP_172049590.1">
    <property type="nucleotide sequence ID" value="NZ_CP118735.1"/>
</dbReference>
<dbReference type="Pfam" id="PF06279">
    <property type="entry name" value="DUF1033"/>
    <property type="match status" value="1"/>
</dbReference>
<dbReference type="AlphaFoldDB" id="A0AA96VTW0"/>
<evidence type="ECO:0000313" key="1">
    <source>
        <dbReference type="EMBL" id="WNY51209.1"/>
    </source>
</evidence>
<organism evidence="1">
    <name type="scientific">Streptococcus iners</name>
    <dbReference type="NCBI Taxonomy" id="3028084"/>
    <lineage>
        <taxon>Bacteria</taxon>
        <taxon>Bacillati</taxon>
        <taxon>Bacillota</taxon>
        <taxon>Bacilli</taxon>
        <taxon>Lactobacillales</taxon>
        <taxon>Streptococcaceae</taxon>
        <taxon>Streptococcus</taxon>
    </lineage>
</organism>
<dbReference type="KEGG" id="sins:PW252_00670"/>
<protein>
    <submittedName>
        <fullName evidence="1">DUF1033 family protein</fullName>
    </submittedName>
</protein>
<proteinExistence type="predicted"/>
<dbReference type="InterPro" id="IPR010434">
    <property type="entry name" value="DUF1033"/>
</dbReference>
<dbReference type="EMBL" id="CP118735">
    <property type="protein sequence ID" value="WNY51209.1"/>
    <property type="molecule type" value="Genomic_DNA"/>
</dbReference>